<dbReference type="EMBL" id="BEXD01000603">
    <property type="protein sequence ID" value="GBB88811.1"/>
    <property type="molecule type" value="Genomic_DNA"/>
</dbReference>
<keyword evidence="3" id="KW-1185">Reference proteome</keyword>
<evidence type="ECO:0000313" key="2">
    <source>
        <dbReference type="EMBL" id="GES80296.1"/>
    </source>
</evidence>
<accession>A0A2Z6QVT6</accession>
<dbReference type="Proteomes" id="UP000247702">
    <property type="component" value="Unassembled WGS sequence"/>
</dbReference>
<sequence>MLRELNSSNAHEWKTSDVMNLEDAKVISDHTPQSHVTLLNENKINTKEELTALNDELARLITHVANV</sequence>
<reference evidence="2" key="2">
    <citation type="submission" date="2019-10" db="EMBL/GenBank/DDBJ databases">
        <title>Conservation and host-specific expression of non-tandemly repeated heterogenous ribosome RNA gene in arbuscular mycorrhizal fungi.</title>
        <authorList>
            <person name="Maeda T."/>
            <person name="Kobayashi Y."/>
            <person name="Nakagawa T."/>
            <person name="Ezawa T."/>
            <person name="Yamaguchi K."/>
            <person name="Bino T."/>
            <person name="Nishimoto Y."/>
            <person name="Shigenobu S."/>
            <person name="Kawaguchi M."/>
        </authorList>
    </citation>
    <scope>NUCLEOTIDE SEQUENCE</scope>
    <source>
        <strain evidence="2">HR1</strain>
    </source>
</reference>
<evidence type="ECO:0000313" key="3">
    <source>
        <dbReference type="Proteomes" id="UP000247702"/>
    </source>
</evidence>
<dbReference type="Proteomes" id="UP000615446">
    <property type="component" value="Unassembled WGS sequence"/>
</dbReference>
<comment type="caution">
    <text evidence="1">The sequence shown here is derived from an EMBL/GenBank/DDBJ whole genome shotgun (WGS) entry which is preliminary data.</text>
</comment>
<dbReference type="AlphaFoldDB" id="A0A2Z6QVT6"/>
<organism evidence="1 3">
    <name type="scientific">Rhizophagus clarus</name>
    <dbReference type="NCBI Taxonomy" id="94130"/>
    <lineage>
        <taxon>Eukaryota</taxon>
        <taxon>Fungi</taxon>
        <taxon>Fungi incertae sedis</taxon>
        <taxon>Mucoromycota</taxon>
        <taxon>Glomeromycotina</taxon>
        <taxon>Glomeromycetes</taxon>
        <taxon>Glomerales</taxon>
        <taxon>Glomeraceae</taxon>
        <taxon>Rhizophagus</taxon>
    </lineage>
</organism>
<gene>
    <name evidence="2" type="ORF">RCL2_000758100</name>
    <name evidence="1" type="ORF">RclHR1_15400004</name>
</gene>
<reference evidence="1 3" key="1">
    <citation type="submission" date="2017-11" db="EMBL/GenBank/DDBJ databases">
        <title>The genome of Rhizophagus clarus HR1 reveals common genetic basis of auxotrophy among arbuscular mycorrhizal fungi.</title>
        <authorList>
            <person name="Kobayashi Y."/>
        </authorList>
    </citation>
    <scope>NUCLEOTIDE SEQUENCE [LARGE SCALE GENOMIC DNA]</scope>
    <source>
        <strain evidence="1 3">HR1</strain>
    </source>
</reference>
<name>A0A2Z6QVT6_9GLOM</name>
<dbReference type="EMBL" id="BLAL01000048">
    <property type="protein sequence ID" value="GES80296.1"/>
    <property type="molecule type" value="Genomic_DNA"/>
</dbReference>
<proteinExistence type="predicted"/>
<evidence type="ECO:0000313" key="1">
    <source>
        <dbReference type="EMBL" id="GBB88811.1"/>
    </source>
</evidence>
<protein>
    <submittedName>
        <fullName evidence="1">Uncharacterized protein</fullName>
    </submittedName>
</protein>